<proteinExistence type="predicted"/>
<sequence>MVTKQHPCLIEHRPSFNGAWEQSVGTEPKSKRWHLMSSHSPNNPIKVAAGANMEIVDVSCRRGGSFHDAAIFKASEL</sequence>
<gene>
    <name evidence="1" type="ORF">TCEB3V08_LOCUS10750</name>
</gene>
<dbReference type="EMBL" id="OC321971">
    <property type="protein sequence ID" value="CAD7411013.1"/>
    <property type="molecule type" value="Genomic_DNA"/>
</dbReference>
<dbReference type="AlphaFoldDB" id="A0A7R9H9D0"/>
<organism evidence="1">
    <name type="scientific">Timema cristinae</name>
    <name type="common">Walking stick</name>
    <dbReference type="NCBI Taxonomy" id="61476"/>
    <lineage>
        <taxon>Eukaryota</taxon>
        <taxon>Metazoa</taxon>
        <taxon>Ecdysozoa</taxon>
        <taxon>Arthropoda</taxon>
        <taxon>Hexapoda</taxon>
        <taxon>Insecta</taxon>
        <taxon>Pterygota</taxon>
        <taxon>Neoptera</taxon>
        <taxon>Polyneoptera</taxon>
        <taxon>Phasmatodea</taxon>
        <taxon>Timematodea</taxon>
        <taxon>Timematoidea</taxon>
        <taxon>Timematidae</taxon>
        <taxon>Timema</taxon>
    </lineage>
</organism>
<accession>A0A7R9H9D0</accession>
<protein>
    <submittedName>
        <fullName evidence="1">Uncharacterized protein</fullName>
    </submittedName>
</protein>
<evidence type="ECO:0000313" key="1">
    <source>
        <dbReference type="EMBL" id="CAD7411013.1"/>
    </source>
</evidence>
<name>A0A7R9H9D0_TIMCR</name>
<reference evidence="1" key="1">
    <citation type="submission" date="2020-11" db="EMBL/GenBank/DDBJ databases">
        <authorList>
            <person name="Tran Van P."/>
        </authorList>
    </citation>
    <scope>NUCLEOTIDE SEQUENCE</scope>
</reference>